<evidence type="ECO:0000256" key="3">
    <source>
        <dbReference type="SAM" id="SignalP"/>
    </source>
</evidence>
<evidence type="ECO:0000259" key="4">
    <source>
        <dbReference type="Pfam" id="PF07645"/>
    </source>
</evidence>
<proteinExistence type="predicted"/>
<evidence type="ECO:0000256" key="1">
    <source>
        <dbReference type="ARBA" id="ARBA00023157"/>
    </source>
</evidence>
<organism evidence="5 6">
    <name type="scientific">Hypsibius exemplaris</name>
    <name type="common">Freshwater tardigrade</name>
    <dbReference type="NCBI Taxonomy" id="2072580"/>
    <lineage>
        <taxon>Eukaryota</taxon>
        <taxon>Metazoa</taxon>
        <taxon>Ecdysozoa</taxon>
        <taxon>Tardigrada</taxon>
        <taxon>Eutardigrada</taxon>
        <taxon>Parachela</taxon>
        <taxon>Hypsibioidea</taxon>
        <taxon>Hypsibiidae</taxon>
        <taxon>Hypsibius</taxon>
    </lineage>
</organism>
<dbReference type="InterPro" id="IPR002172">
    <property type="entry name" value="LDrepeatLR_classA_rpt"/>
</dbReference>
<evidence type="ECO:0000256" key="2">
    <source>
        <dbReference type="PROSITE-ProRule" id="PRU00124"/>
    </source>
</evidence>
<dbReference type="Gene3D" id="2.10.25.10">
    <property type="entry name" value="Laminin"/>
    <property type="match status" value="1"/>
</dbReference>
<reference evidence="6" key="1">
    <citation type="submission" date="2017-01" db="EMBL/GenBank/DDBJ databases">
        <title>Comparative genomics of anhydrobiosis in the tardigrade Hypsibius dujardini.</title>
        <authorList>
            <person name="Yoshida Y."/>
            <person name="Koutsovoulos G."/>
            <person name="Laetsch D."/>
            <person name="Stevens L."/>
            <person name="Kumar S."/>
            <person name="Horikawa D."/>
            <person name="Ishino K."/>
            <person name="Komine S."/>
            <person name="Tomita M."/>
            <person name="Blaxter M."/>
            <person name="Arakawa K."/>
        </authorList>
    </citation>
    <scope>NUCLEOTIDE SEQUENCE [LARGE SCALE GENOMIC DNA]</scope>
    <source>
        <strain evidence="6">Z151</strain>
    </source>
</reference>
<feature type="chain" id="PRO_5012099548" description="NOTCH1 EGF-like calcium-binding domain-containing protein" evidence="3">
    <location>
        <begin position="26"/>
        <end position="330"/>
    </location>
</feature>
<dbReference type="Pfam" id="PF07645">
    <property type="entry name" value="EGF_CA"/>
    <property type="match status" value="1"/>
</dbReference>
<dbReference type="PROSITE" id="PS50068">
    <property type="entry name" value="LDLRA_2"/>
    <property type="match status" value="1"/>
</dbReference>
<sequence>MSLLVVMATTLFTVLLLQNLDQAEAARLSLKSTDINSLYSTALAVARSNPRMEGLRFFVGYACDPDHPFNCLFSTCQADGLCGCNSNETTFLQMLCLPQRRLGQSCIDNQQCRKMTRNSKCDVPRSLTVGTCKCTDGTFGKSATCNRALSINATETKDRDAVDPAKLKSCSSNQQCLRFGKSSECNLFIQQCQCKPGFRMDEQDRLCRDINECKELPPMETCRSSVEKEVECVNTEGSFQCYCRSNKGRQNGRAPDGICCTDTQIACDKESKCVDITAVCDGFPDCKNGYDETFDFCVKPRLGGNETNIVPSRNLVMSPGPIDPLPFTQF</sequence>
<gene>
    <name evidence="5" type="ORF">BV898_14167</name>
</gene>
<dbReference type="CDD" id="cd00112">
    <property type="entry name" value="LDLa"/>
    <property type="match status" value="1"/>
</dbReference>
<accession>A0A1W0W8I0</accession>
<keyword evidence="1" id="KW-1015">Disulfide bond</keyword>
<comment type="caution">
    <text evidence="2">Lacks conserved residue(s) required for the propagation of feature annotation.</text>
</comment>
<evidence type="ECO:0000313" key="6">
    <source>
        <dbReference type="Proteomes" id="UP000192578"/>
    </source>
</evidence>
<feature type="domain" description="NOTCH1 EGF-like calcium-binding" evidence="4">
    <location>
        <begin position="209"/>
        <end position="246"/>
    </location>
</feature>
<dbReference type="SUPFAM" id="SSF57424">
    <property type="entry name" value="LDL receptor-like module"/>
    <property type="match status" value="1"/>
</dbReference>
<dbReference type="SMART" id="SM00192">
    <property type="entry name" value="LDLa"/>
    <property type="match status" value="1"/>
</dbReference>
<evidence type="ECO:0000313" key="5">
    <source>
        <dbReference type="EMBL" id="OQV11511.1"/>
    </source>
</evidence>
<comment type="caution">
    <text evidence="5">The sequence shown here is derived from an EMBL/GenBank/DDBJ whole genome shotgun (WGS) entry which is preliminary data.</text>
</comment>
<dbReference type="InterPro" id="IPR036055">
    <property type="entry name" value="LDL_receptor-like_sf"/>
</dbReference>
<dbReference type="AlphaFoldDB" id="A0A1W0W8I0"/>
<dbReference type="InterPro" id="IPR049883">
    <property type="entry name" value="NOTCH1_EGF-like"/>
</dbReference>
<keyword evidence="3" id="KW-0732">Signal</keyword>
<dbReference type="Proteomes" id="UP000192578">
    <property type="component" value="Unassembled WGS sequence"/>
</dbReference>
<keyword evidence="6" id="KW-1185">Reference proteome</keyword>
<dbReference type="EMBL" id="MTYJ01000169">
    <property type="protein sequence ID" value="OQV11511.1"/>
    <property type="molecule type" value="Genomic_DNA"/>
</dbReference>
<name>A0A1W0W8I0_HYPEX</name>
<protein>
    <recommendedName>
        <fullName evidence="4">NOTCH1 EGF-like calcium-binding domain-containing protein</fullName>
    </recommendedName>
</protein>
<dbReference type="Gene3D" id="2.40.128.620">
    <property type="match status" value="1"/>
</dbReference>
<feature type="signal peptide" evidence="3">
    <location>
        <begin position="1"/>
        <end position="25"/>
    </location>
</feature>
<dbReference type="OrthoDB" id="6239681at2759"/>